<dbReference type="SUPFAM" id="SSF53955">
    <property type="entry name" value="Lysozyme-like"/>
    <property type="match status" value="1"/>
</dbReference>
<evidence type="ECO:0000313" key="3">
    <source>
        <dbReference type="EMBL" id="KEP28357.1"/>
    </source>
</evidence>
<keyword evidence="4" id="KW-1185">Reference proteome</keyword>
<feature type="domain" description="Transglycosylase SLT" evidence="2">
    <location>
        <begin position="1193"/>
        <end position="1316"/>
    </location>
</feature>
<feature type="compositionally biased region" description="Low complexity" evidence="1">
    <location>
        <begin position="309"/>
        <end position="327"/>
    </location>
</feature>
<feature type="compositionally biased region" description="Basic and acidic residues" evidence="1">
    <location>
        <begin position="191"/>
        <end position="200"/>
    </location>
</feature>
<dbReference type="Proteomes" id="UP000028091">
    <property type="component" value="Unassembled WGS sequence"/>
</dbReference>
<dbReference type="RefSeq" id="WP_239646606.1">
    <property type="nucleotide sequence ID" value="NZ_JOTP01000001.1"/>
</dbReference>
<evidence type="ECO:0000256" key="1">
    <source>
        <dbReference type="SAM" id="MobiDB-lite"/>
    </source>
</evidence>
<feature type="region of interest" description="Disordered" evidence="1">
    <location>
        <begin position="1345"/>
        <end position="1373"/>
    </location>
</feature>
<proteinExistence type="predicted"/>
<sequence>MAKLTARFELEDKVSKKLMRIQKRFQTFEKQLKPFRKPVKINLDIDDKKLRNFSLSLRKMSVISMRLDQGIYRDLKALNNQLNMLPNHLVISIQAKGLDVIKSSIDRLKQVGTSPIMLTFKLNDQLSGKMSSIKKTILQLMNRTYYMRLNMVDQATAAIQRIKKTLKSLTMSKHEIRVSVQDNAKSKLKKRDQAESVVKEKKIKKKPNATAATKKNENKQSWLGNLGNKALKEIEKYAGDVSDKLKEKLSPRNFWDNKALPWIETKIDEYKQEVIGRISEKIKINPEEYLDKWVNKGLDWILGPKNQTNDSGGSNNNASSGQPGNQNLDQTQNEKGLFRVSCCSCCAKGLNPTGTARTENRNGPKNQPNNPTGTSRVEKNRKPPTKLGGLTKKIPGVMAIAGLAGIFKDTDKLKGLGDTFENLGKGAGKLLKKVPILGPLLSATELIGTTKENVGEKVGGFGGGVAGGMGGAAIGTMIAPGIGTAIGGILGSILGESLGKWIGKMFDDGTMKKKWDDIVKGAENAVKWIKDIWNKVSSWINNNVLIPITSFFGETWNWITEKWGQLSSWFMEKVWLPIYNFSVPIINFVVGVFDVAWTIIKNIWAVASKWFMDYVWEPFGQYAVEAIGWVWNKLVDTWNWIQETWGVFSEWFLTNVWDPFGQYAIEAIGWVWNKLVETWNWIQETWSVFSEWFNEYVWTPFKTYAIPAIMFIWNLFQNTWNWIQEKWGAFSEWFNEYVWTPFKTYALPAITFVWNLFQNTWNWIKTTWEKVSTWFDENVWQPYQKYAKPAIEFVWEKFKEAWETIKGIWKKVSAWFEEKVFNPLKDHAKTLRETWEGIFGVVGNVFDTAKKIGGNFLNIFIKKGEEKTGLKKKEKAANNATGGYITKPTLSWIGEAGKEFVIPTQNNRGRGKMLLAQAASQLGMSVVPSGVAGNQVSSSPAPTAVASSSSVGSIGGSVSMDGNIQASGIGEQFNNDFEQGLNQKVVSLDQWKQKNIQQPFNQLTSDSGKYGQQTVSAFATGQQMTPTGTDSFLQSRVTAPYQQVMIASPTWGTGTVSGFATGQNATSTGTNQYVDQHIKQPFLQAKQESAGWGSGMIDAFNSGMRSKASEVTQAAKEMAKKVEQAFREELDIHSPSRVMMSLGKFASIGVVKGLDSVDVKKFAENQAGSLIGAFSGMGASGLSVQQWLMAALMATGTSMNWLPGLMTIAQHESNGNPRAINLWDSNAKKGTPSKGLMQTIGPTFNSNKGKGMNDIWNPIHNAVAAINYIKGRYGTVFNTPGLRSMRRGGPYKGYANGGLITQEQVARVGEGNKREWIIPEERGIRGRYLLTQAAKALGMQVYDPSNASAPLPESQMQQVTSAQSAGHPTSSGTKQIMIQFNGDQHFHNGQDQQSLVEKMRQMLVDELEVELHTGTKGVVIDG</sequence>
<feature type="region of interest" description="Disordered" evidence="1">
    <location>
        <begin position="189"/>
        <end position="219"/>
    </location>
</feature>
<feature type="region of interest" description="Disordered" evidence="1">
    <location>
        <begin position="353"/>
        <end position="390"/>
    </location>
</feature>
<protein>
    <submittedName>
        <fullName evidence="3">Transglycosylase</fullName>
    </submittedName>
</protein>
<dbReference type="eggNOG" id="COG5412">
    <property type="taxonomic scope" value="Bacteria"/>
</dbReference>
<dbReference type="PANTHER" id="PTHR21525">
    <property type="entry name" value="MOTILE SPERM PROTEIN"/>
    <property type="match status" value="1"/>
</dbReference>
<feature type="region of interest" description="Disordered" evidence="1">
    <location>
        <begin position="304"/>
        <end position="330"/>
    </location>
</feature>
<dbReference type="eggNOG" id="COG3953">
    <property type="taxonomic scope" value="Bacteria"/>
</dbReference>
<dbReference type="Gene3D" id="1.10.530.10">
    <property type="match status" value="1"/>
</dbReference>
<gene>
    <name evidence="3" type="ORF">BA70_01845</name>
</gene>
<dbReference type="eggNOG" id="COG0419">
    <property type="taxonomic scope" value="Bacteria"/>
</dbReference>
<name>A0A081LGI1_9BACI</name>
<dbReference type="PANTHER" id="PTHR21525:SF9">
    <property type="entry name" value="CHANNEL_COLICIN DOMAIN-CONTAINING PROTEIN"/>
    <property type="match status" value="1"/>
</dbReference>
<dbReference type="InterPro" id="IPR023346">
    <property type="entry name" value="Lysozyme-like_dom_sf"/>
</dbReference>
<dbReference type="InterPro" id="IPR008258">
    <property type="entry name" value="Transglycosylase_SLT_dom_1"/>
</dbReference>
<evidence type="ECO:0000313" key="4">
    <source>
        <dbReference type="Proteomes" id="UP000028091"/>
    </source>
</evidence>
<dbReference type="CDD" id="cd13402">
    <property type="entry name" value="LT_TF-like"/>
    <property type="match status" value="1"/>
</dbReference>
<dbReference type="Pfam" id="PF01464">
    <property type="entry name" value="SLT"/>
    <property type="match status" value="1"/>
</dbReference>
<evidence type="ECO:0000259" key="2">
    <source>
        <dbReference type="Pfam" id="PF01464"/>
    </source>
</evidence>
<feature type="compositionally biased region" description="Polar residues" evidence="1">
    <location>
        <begin position="353"/>
        <end position="375"/>
    </location>
</feature>
<dbReference type="EMBL" id="JOTP01000001">
    <property type="protein sequence ID" value="KEP28357.1"/>
    <property type="molecule type" value="Genomic_DNA"/>
</dbReference>
<organism evidence="3 4">
    <name type="scientific">Bacillus zhangzhouensis</name>
    <dbReference type="NCBI Taxonomy" id="1178540"/>
    <lineage>
        <taxon>Bacteria</taxon>
        <taxon>Bacillati</taxon>
        <taxon>Bacillota</taxon>
        <taxon>Bacilli</taxon>
        <taxon>Bacillales</taxon>
        <taxon>Bacillaceae</taxon>
        <taxon>Bacillus</taxon>
    </lineage>
</organism>
<comment type="caution">
    <text evidence="3">The sequence shown here is derived from an EMBL/GenBank/DDBJ whole genome shotgun (WGS) entry which is preliminary data.</text>
</comment>
<accession>A0A081LGI1</accession>
<reference evidence="3 4" key="1">
    <citation type="submission" date="2012-09" db="EMBL/GenBank/DDBJ databases">
        <title>Genome Sequence of Bacillus sp. DW5-4.</title>
        <authorList>
            <person name="Lai Q."/>
            <person name="Liu Y."/>
            <person name="Shao Z."/>
        </authorList>
    </citation>
    <scope>NUCLEOTIDE SEQUENCE [LARGE SCALE GENOMIC DNA]</scope>
    <source>
        <strain evidence="3 4">DW5-4</strain>
    </source>
</reference>